<proteinExistence type="predicted"/>
<sequence length="135" mass="14998">MKARAAAETCGHVVPKPAAQGWIIKQLEKGYSLLKANHDALKHNWPKTAYFILSCLFCAANYKLESQLNSDDEGKICIKQEPLASTDAEMEGSPEEIHLSSLAKKCDHEAENFEMNEKEIKIGYPSAFCNKPKDG</sequence>
<dbReference type="OrthoDB" id="6159439at2759"/>
<keyword evidence="2" id="KW-1185">Reference proteome</keyword>
<dbReference type="AlphaFoldDB" id="A0A5A7PPD5"/>
<keyword evidence="1" id="KW-0371">Homeobox</keyword>
<dbReference type="Proteomes" id="UP000325081">
    <property type="component" value="Unassembled WGS sequence"/>
</dbReference>
<accession>A0A5A7PPD5</accession>
<dbReference type="GO" id="GO:0003677">
    <property type="term" value="F:DNA binding"/>
    <property type="evidence" value="ECO:0007669"/>
    <property type="project" value="UniProtKB-KW"/>
</dbReference>
<keyword evidence="1" id="KW-0238">DNA-binding</keyword>
<dbReference type="EMBL" id="BKCP01004905">
    <property type="protein sequence ID" value="GER34471.1"/>
    <property type="molecule type" value="Genomic_DNA"/>
</dbReference>
<comment type="caution">
    <text evidence="1">The sequence shown here is derived from an EMBL/GenBank/DDBJ whole genome shotgun (WGS) entry which is preliminary data.</text>
</comment>
<evidence type="ECO:0000313" key="2">
    <source>
        <dbReference type="Proteomes" id="UP000325081"/>
    </source>
</evidence>
<name>A0A5A7PPD5_STRAF</name>
<evidence type="ECO:0000313" key="1">
    <source>
        <dbReference type="EMBL" id="GER34471.1"/>
    </source>
</evidence>
<reference evidence="2" key="1">
    <citation type="journal article" date="2019" name="Curr. Biol.">
        <title>Genome Sequence of Striga asiatica Provides Insight into the Evolution of Plant Parasitism.</title>
        <authorList>
            <person name="Yoshida S."/>
            <person name="Kim S."/>
            <person name="Wafula E.K."/>
            <person name="Tanskanen J."/>
            <person name="Kim Y.M."/>
            <person name="Honaas L."/>
            <person name="Yang Z."/>
            <person name="Spallek T."/>
            <person name="Conn C.E."/>
            <person name="Ichihashi Y."/>
            <person name="Cheong K."/>
            <person name="Cui S."/>
            <person name="Der J.P."/>
            <person name="Gundlach H."/>
            <person name="Jiao Y."/>
            <person name="Hori C."/>
            <person name="Ishida J.K."/>
            <person name="Kasahara H."/>
            <person name="Kiba T."/>
            <person name="Kim M.S."/>
            <person name="Koo N."/>
            <person name="Laohavisit A."/>
            <person name="Lee Y.H."/>
            <person name="Lumba S."/>
            <person name="McCourt P."/>
            <person name="Mortimer J.C."/>
            <person name="Mutuku J.M."/>
            <person name="Nomura T."/>
            <person name="Sasaki-Sekimoto Y."/>
            <person name="Seto Y."/>
            <person name="Wang Y."/>
            <person name="Wakatake T."/>
            <person name="Sakakibara H."/>
            <person name="Demura T."/>
            <person name="Yamaguchi S."/>
            <person name="Yoneyama K."/>
            <person name="Manabe R.I."/>
            <person name="Nelson D.C."/>
            <person name="Schulman A.H."/>
            <person name="Timko M.P."/>
            <person name="dePamphilis C.W."/>
            <person name="Choi D."/>
            <person name="Shirasu K."/>
        </authorList>
    </citation>
    <scope>NUCLEOTIDE SEQUENCE [LARGE SCALE GENOMIC DNA]</scope>
    <source>
        <strain evidence="2">cv. UVA1</strain>
    </source>
</reference>
<protein>
    <submittedName>
        <fullName evidence="1">Homeobox protein 5</fullName>
    </submittedName>
</protein>
<organism evidence="1 2">
    <name type="scientific">Striga asiatica</name>
    <name type="common">Asiatic witchweed</name>
    <name type="synonym">Buchnera asiatica</name>
    <dbReference type="NCBI Taxonomy" id="4170"/>
    <lineage>
        <taxon>Eukaryota</taxon>
        <taxon>Viridiplantae</taxon>
        <taxon>Streptophyta</taxon>
        <taxon>Embryophyta</taxon>
        <taxon>Tracheophyta</taxon>
        <taxon>Spermatophyta</taxon>
        <taxon>Magnoliopsida</taxon>
        <taxon>eudicotyledons</taxon>
        <taxon>Gunneridae</taxon>
        <taxon>Pentapetalae</taxon>
        <taxon>asterids</taxon>
        <taxon>lamiids</taxon>
        <taxon>Lamiales</taxon>
        <taxon>Orobanchaceae</taxon>
        <taxon>Buchnereae</taxon>
        <taxon>Striga</taxon>
    </lineage>
</organism>
<gene>
    <name evidence="1" type="ORF">STAS_10702</name>
</gene>